<accession>A0A9D3MK97</accession>
<protein>
    <recommendedName>
        <fullName evidence="4">Proline rich 33</fullName>
    </recommendedName>
</protein>
<feature type="compositionally biased region" description="Pro residues" evidence="1">
    <location>
        <begin position="247"/>
        <end position="265"/>
    </location>
</feature>
<dbReference type="EMBL" id="JAFIRN010000005">
    <property type="protein sequence ID" value="KAG5849228.1"/>
    <property type="molecule type" value="Genomic_DNA"/>
</dbReference>
<comment type="caution">
    <text evidence="2">The sequence shown here is derived from an EMBL/GenBank/DDBJ whole genome shotgun (WGS) entry which is preliminary data.</text>
</comment>
<feature type="compositionally biased region" description="Basic and acidic residues" evidence="1">
    <location>
        <begin position="877"/>
        <end position="907"/>
    </location>
</feature>
<feature type="region of interest" description="Disordered" evidence="1">
    <location>
        <begin position="551"/>
        <end position="577"/>
    </location>
</feature>
<sequence length="1111" mass="120241">MLLFKEGGCGHGDSGTAISKAGTCRQQPVPPQTSTHAGYSVQSEFVICDHYFLGVDMLMAVSYSTASQPGLLSQQYPPPLLPKPSKDNARLQKLLKKAAKKKAAAQSAQTPVPFRSSLSPVSEASPDLEHSDHSTPPKTPETPVHGGTLYPRVNVRSVYQHMPSPYPYQRSKTYSTVGRLSPQSYSPQVLTFRQVSPHFTYAPPSPSPTAPPQAQLPVPTSAEAPVPAPTPSSISISTATTLSPHAVIPPGPVSVPVPAPSPTPASAPQAKHPGYTHDVEPRSPDAITSKVTMAKDVTASGSGGLSGGIFTAAKTIYPQLAIFELTKPKKPIFEVPQIRIYTSKEVSVIETSKSPVYYRMPSPTIFRSKTPTFEIKRVKTPTYEMRRGTTPTSEIKRVATPTYEVKRIATPSFDVKRGTTPTSEIKIDTTPPSEVKRGATPTSEVKRGATPTSEVKRATTPTSEVKRGTTPTHEVSLALTPSGRPRTPSYLTSRAKTPVFEISKPNPLLFAAYSPVTSTQDAQATTDKERSKTPTSIAVAAETPLADAVSLKPSESEVTTSNNQLKVPESDDISHTIPNGLPPLNTTSLENSMHITLTPKSASSEATTPTTLPSYQRSKTPTYEGRQSVSPSFGYQRSRTPTYEAYKPKPKSKYYGLTPAEYAAYGGIRTISPTFGTSRPKTPTNGVSEVSRPWNDISVPESSSKEPQRPKTPTRETTVTAPTNEGSVPQISVSEITPTVLTPKMPADEVRPAEMAEVPKTSVPEAEEAHKTPTYGMQSATPPPPELPKAKTPTLEVQRPKTPTTPVTKTTPEAQTVEIAALDVHVTPASLSSDGEVSGAETDGANKLASPFSRTKTPTQDANAAKMTTSNELPSDAQKDEDKALTVEAAHSKEEVPPEKVPTKEETAAVPLTAEKEAREDDSSTKEQLLGKVVKKSLGMKSKLSGWSRLKKHMVVEMEEPKFPDPEAITQVPDDSQEQKLEDTPSEASVQSDKGKATPRATKMWDAVLFQMFSTEENIIQQINNNQQEAEKPEVVKEKPKDVPAFVHRLPLLLYSPRFDARKLREAAARPLKKTSTVFEMGLLNRKHQDEEPKDFNRVAKGFSVSKTTDE</sequence>
<feature type="region of interest" description="Disordered" evidence="1">
    <location>
        <begin position="675"/>
        <end position="814"/>
    </location>
</feature>
<name>A0A9D3MK97_ANGAN</name>
<dbReference type="Proteomes" id="UP001044222">
    <property type="component" value="Unassembled WGS sequence"/>
</dbReference>
<feature type="compositionally biased region" description="Polar residues" evidence="1">
    <location>
        <begin position="675"/>
        <end position="688"/>
    </location>
</feature>
<feature type="compositionally biased region" description="Basic and acidic residues" evidence="1">
    <location>
        <begin position="914"/>
        <end position="925"/>
    </location>
</feature>
<feature type="compositionally biased region" description="Low complexity" evidence="1">
    <location>
        <begin position="231"/>
        <end position="244"/>
    </location>
</feature>
<feature type="region of interest" description="Disordered" evidence="1">
    <location>
        <begin position="198"/>
        <end position="278"/>
    </location>
</feature>
<keyword evidence="3" id="KW-1185">Reference proteome</keyword>
<proteinExistence type="predicted"/>
<reference evidence="2" key="1">
    <citation type="submission" date="2021-01" db="EMBL/GenBank/DDBJ databases">
        <title>A chromosome-scale assembly of European eel, Anguilla anguilla.</title>
        <authorList>
            <person name="Henkel C."/>
            <person name="Jong-Raadsen S.A."/>
            <person name="Dufour S."/>
            <person name="Weltzien F.-A."/>
            <person name="Palstra A.P."/>
            <person name="Pelster B."/>
            <person name="Spaink H.P."/>
            <person name="Van Den Thillart G.E."/>
            <person name="Jansen H."/>
            <person name="Zahm M."/>
            <person name="Klopp C."/>
            <person name="Cedric C."/>
            <person name="Louis A."/>
            <person name="Berthelot C."/>
            <person name="Parey E."/>
            <person name="Roest Crollius H."/>
            <person name="Montfort J."/>
            <person name="Robinson-Rechavi M."/>
            <person name="Bucao C."/>
            <person name="Bouchez O."/>
            <person name="Gislard M."/>
            <person name="Lluch J."/>
            <person name="Milhes M."/>
            <person name="Lampietro C."/>
            <person name="Lopez Roques C."/>
            <person name="Donnadieu C."/>
            <person name="Braasch I."/>
            <person name="Desvignes T."/>
            <person name="Postlethwait J."/>
            <person name="Bobe J."/>
            <person name="Guiguen Y."/>
            <person name="Dirks R."/>
        </authorList>
    </citation>
    <scope>NUCLEOTIDE SEQUENCE</scope>
    <source>
        <strain evidence="2">Tag_6206</strain>
        <tissue evidence="2">Liver</tissue>
    </source>
</reference>
<dbReference type="PANTHER" id="PTHR38004">
    <property type="entry name" value="PROLINE-RICH PROTEIN 33"/>
    <property type="match status" value="1"/>
</dbReference>
<dbReference type="PANTHER" id="PTHR38004:SF1">
    <property type="entry name" value="PROLINE-RICH PROTEIN 33"/>
    <property type="match status" value="1"/>
</dbReference>
<feature type="compositionally biased region" description="Polar residues" evidence="1">
    <location>
        <begin position="852"/>
        <end position="873"/>
    </location>
</feature>
<evidence type="ECO:0000313" key="2">
    <source>
        <dbReference type="EMBL" id="KAG5849228.1"/>
    </source>
</evidence>
<feature type="region of interest" description="Disordered" evidence="1">
    <location>
        <begin position="600"/>
        <end position="637"/>
    </location>
</feature>
<feature type="region of interest" description="Disordered" evidence="1">
    <location>
        <begin position="958"/>
        <end position="999"/>
    </location>
</feature>
<evidence type="ECO:0008006" key="4">
    <source>
        <dbReference type="Google" id="ProtNLM"/>
    </source>
</evidence>
<feature type="compositionally biased region" description="Polar residues" evidence="1">
    <location>
        <begin position="459"/>
        <end position="473"/>
    </location>
</feature>
<evidence type="ECO:0000313" key="3">
    <source>
        <dbReference type="Proteomes" id="UP001044222"/>
    </source>
</evidence>
<dbReference type="AlphaFoldDB" id="A0A9D3MK97"/>
<feature type="compositionally biased region" description="Polar residues" evidence="1">
    <location>
        <begin position="556"/>
        <end position="565"/>
    </location>
</feature>
<feature type="region of interest" description="Disordered" evidence="1">
    <location>
        <begin position="414"/>
        <end position="491"/>
    </location>
</feature>
<feature type="compositionally biased region" description="Polar residues" evidence="1">
    <location>
        <begin position="724"/>
        <end position="740"/>
    </location>
</feature>
<feature type="region of interest" description="Disordered" evidence="1">
    <location>
        <begin position="97"/>
        <end position="149"/>
    </location>
</feature>
<organism evidence="2 3">
    <name type="scientific">Anguilla anguilla</name>
    <name type="common">European freshwater eel</name>
    <name type="synonym">Muraena anguilla</name>
    <dbReference type="NCBI Taxonomy" id="7936"/>
    <lineage>
        <taxon>Eukaryota</taxon>
        <taxon>Metazoa</taxon>
        <taxon>Chordata</taxon>
        <taxon>Craniata</taxon>
        <taxon>Vertebrata</taxon>
        <taxon>Euteleostomi</taxon>
        <taxon>Actinopterygii</taxon>
        <taxon>Neopterygii</taxon>
        <taxon>Teleostei</taxon>
        <taxon>Anguilliformes</taxon>
        <taxon>Anguillidae</taxon>
        <taxon>Anguilla</taxon>
    </lineage>
</organism>
<evidence type="ECO:0000256" key="1">
    <source>
        <dbReference type="SAM" id="MobiDB-lite"/>
    </source>
</evidence>
<gene>
    <name evidence="2" type="ORF">ANANG_G00107730</name>
</gene>
<dbReference type="InterPro" id="IPR028004">
    <property type="entry name" value="DUF4643"/>
</dbReference>
<feature type="compositionally biased region" description="Low complexity" evidence="1">
    <location>
        <begin position="790"/>
        <end position="812"/>
    </location>
</feature>
<feature type="region of interest" description="Disordered" evidence="1">
    <location>
        <begin position="830"/>
        <end position="928"/>
    </location>
</feature>
<dbReference type="Pfam" id="PF15485">
    <property type="entry name" value="DUF4643"/>
    <property type="match status" value="1"/>
</dbReference>